<evidence type="ECO:0000313" key="10">
    <source>
        <dbReference type="Proteomes" id="UP000321717"/>
    </source>
</evidence>
<keyword evidence="10" id="KW-1185">Reference proteome</keyword>
<keyword evidence="7" id="KW-0472">Membrane</keyword>
<dbReference type="AlphaFoldDB" id="A0A512HEM5"/>
<comment type="subcellular location">
    <subcellularLocation>
        <location evidence="2">Endomembrane system</location>
    </subcellularLocation>
    <subcellularLocation>
        <location evidence="1">Membrane</location>
        <topology evidence="1">Single-pass membrane protein</topology>
    </subcellularLocation>
</comment>
<dbReference type="GO" id="GO:0012505">
    <property type="term" value="C:endomembrane system"/>
    <property type="evidence" value="ECO:0007669"/>
    <property type="project" value="UniProtKB-SubCell"/>
</dbReference>
<organism evidence="9 10">
    <name type="scientific">Ciceribacter naphthalenivorans</name>
    <dbReference type="NCBI Taxonomy" id="1118451"/>
    <lineage>
        <taxon>Bacteria</taxon>
        <taxon>Pseudomonadati</taxon>
        <taxon>Pseudomonadota</taxon>
        <taxon>Alphaproteobacteria</taxon>
        <taxon>Hyphomicrobiales</taxon>
        <taxon>Rhizobiaceae</taxon>
        <taxon>Ciceribacter</taxon>
    </lineage>
</organism>
<dbReference type="Proteomes" id="UP000321717">
    <property type="component" value="Unassembled WGS sequence"/>
</dbReference>
<dbReference type="EMBL" id="BJZP01000003">
    <property type="protein sequence ID" value="GEO83887.1"/>
    <property type="molecule type" value="Genomic_DNA"/>
</dbReference>
<evidence type="ECO:0000256" key="1">
    <source>
        <dbReference type="ARBA" id="ARBA00004167"/>
    </source>
</evidence>
<evidence type="ECO:0000256" key="8">
    <source>
        <dbReference type="ARBA" id="ARBA00023180"/>
    </source>
</evidence>
<keyword evidence="3" id="KW-0328">Glycosyltransferase</keyword>
<dbReference type="InterPro" id="IPR038578">
    <property type="entry name" value="GT29-like_sf"/>
</dbReference>
<dbReference type="Pfam" id="PF00777">
    <property type="entry name" value="Glyco_transf_29"/>
    <property type="match status" value="1"/>
</dbReference>
<comment type="caution">
    <text evidence="9">The sequence shown here is derived from an EMBL/GenBank/DDBJ whole genome shotgun (WGS) entry which is preliminary data.</text>
</comment>
<dbReference type="PANTHER" id="PTHR11987">
    <property type="entry name" value="ALPHA-2,8-SIALYLTRANSFERASE"/>
    <property type="match status" value="1"/>
</dbReference>
<dbReference type="InterPro" id="IPR050943">
    <property type="entry name" value="Glycosyltr_29_Sialyltrsf"/>
</dbReference>
<dbReference type="GO" id="GO:0016020">
    <property type="term" value="C:membrane"/>
    <property type="evidence" value="ECO:0007669"/>
    <property type="project" value="UniProtKB-SubCell"/>
</dbReference>
<evidence type="ECO:0000256" key="7">
    <source>
        <dbReference type="ARBA" id="ARBA00023136"/>
    </source>
</evidence>
<keyword evidence="5" id="KW-0812">Transmembrane</keyword>
<dbReference type="PANTHER" id="PTHR11987:SF53">
    <property type="entry name" value="ALPHA-2,8-SIALYLTRANSFERASE 8F-LIKE"/>
    <property type="match status" value="1"/>
</dbReference>
<proteinExistence type="predicted"/>
<evidence type="ECO:0000256" key="4">
    <source>
        <dbReference type="ARBA" id="ARBA00022679"/>
    </source>
</evidence>
<evidence type="ECO:0000256" key="6">
    <source>
        <dbReference type="ARBA" id="ARBA00022989"/>
    </source>
</evidence>
<protein>
    <recommendedName>
        <fullName evidence="11">Glycosyltransferase family 29 (Sialyltransferase)</fullName>
    </recommendedName>
</protein>
<reference evidence="9 10" key="1">
    <citation type="submission" date="2019-07" db="EMBL/GenBank/DDBJ databases">
        <title>Whole genome shotgun sequence of Rhizobium naphthalenivorans NBRC 107585.</title>
        <authorList>
            <person name="Hosoyama A."/>
            <person name="Uohara A."/>
            <person name="Ohji S."/>
            <person name="Ichikawa N."/>
        </authorList>
    </citation>
    <scope>NUCLEOTIDE SEQUENCE [LARGE SCALE GENOMIC DNA]</scope>
    <source>
        <strain evidence="9 10">NBRC 107585</strain>
    </source>
</reference>
<accession>A0A512HEM5</accession>
<keyword evidence="4" id="KW-0808">Transferase</keyword>
<name>A0A512HEM5_9HYPH</name>
<keyword evidence="8" id="KW-0325">Glycoprotein</keyword>
<dbReference type="GO" id="GO:0006491">
    <property type="term" value="P:N-glycan processing"/>
    <property type="evidence" value="ECO:0007669"/>
    <property type="project" value="TreeGrafter"/>
</dbReference>
<evidence type="ECO:0000256" key="2">
    <source>
        <dbReference type="ARBA" id="ARBA00004308"/>
    </source>
</evidence>
<dbReference type="GO" id="GO:0003828">
    <property type="term" value="F:alpha-N-acetylneuraminate alpha-2,8-sialyltransferase activity"/>
    <property type="evidence" value="ECO:0007669"/>
    <property type="project" value="TreeGrafter"/>
</dbReference>
<evidence type="ECO:0000256" key="5">
    <source>
        <dbReference type="ARBA" id="ARBA00022692"/>
    </source>
</evidence>
<evidence type="ECO:0000313" key="9">
    <source>
        <dbReference type="EMBL" id="GEO83887.1"/>
    </source>
</evidence>
<sequence length="181" mass="20396">MVRQKRVAVVGNARSLADSAFGAEIDDHDLIIRFKFSPIPSTVSHGSRTDVIATSFEVDPSLMIERGASYIFWMSPPRHALPRWILRSPSFFLYPRERHQALCAQVGNPRPTSGLMMIDLLSRSPCKSMDLYGFDFYQSGSFSGGQTKETTPHDYDTEEDFVLRLVGSDARFSHRRSGMDS</sequence>
<gene>
    <name evidence="9" type="ORF">RNA01_08190</name>
</gene>
<keyword evidence="6" id="KW-1133">Transmembrane helix</keyword>
<evidence type="ECO:0000256" key="3">
    <source>
        <dbReference type="ARBA" id="ARBA00022676"/>
    </source>
</evidence>
<dbReference type="Gene3D" id="3.90.1480.20">
    <property type="entry name" value="Glycosyl transferase family 29"/>
    <property type="match status" value="2"/>
</dbReference>
<dbReference type="InterPro" id="IPR001675">
    <property type="entry name" value="Glyco_trans_29"/>
</dbReference>
<evidence type="ECO:0008006" key="11">
    <source>
        <dbReference type="Google" id="ProtNLM"/>
    </source>
</evidence>
<dbReference type="GO" id="GO:0009311">
    <property type="term" value="P:oligosaccharide metabolic process"/>
    <property type="evidence" value="ECO:0007669"/>
    <property type="project" value="TreeGrafter"/>
</dbReference>